<sequence>MAKDSSSTAAPKKPGRIAQLRTVLQQSKALDPKIVWWMAGAFVLTLAVIVGIGWLVNWPVYAAILGLPLAALAATIVMSRRAEGAAYAKLEGQPGAAGAALTSLRGGWFTSSEPVAVEGARSGSMADAALVYRAVGRPGVVLVAEGPEARAQRLLLAEKKRTERVAPGVPVTVYRVGSGKEEGVVEIRKLTSKVQRMRATLSKDDVLKVNQRLRALGGVKLPVPQGIDPARARPDRKGMRGR</sequence>
<dbReference type="EMBL" id="JADKGK010000022">
    <property type="protein sequence ID" value="MBL0004831.1"/>
    <property type="molecule type" value="Genomic_DNA"/>
</dbReference>
<keyword evidence="1" id="KW-0472">Membrane</keyword>
<keyword evidence="1" id="KW-1133">Transmembrane helix</keyword>
<evidence type="ECO:0000313" key="4">
    <source>
        <dbReference type="Proteomes" id="UP000726105"/>
    </source>
</evidence>
<organism evidence="2 4">
    <name type="scientific">Candidatus Phosphoribacter hodrii</name>
    <dbReference type="NCBI Taxonomy" id="2953743"/>
    <lineage>
        <taxon>Bacteria</taxon>
        <taxon>Bacillati</taxon>
        <taxon>Actinomycetota</taxon>
        <taxon>Actinomycetes</taxon>
        <taxon>Micrococcales</taxon>
        <taxon>Dermatophilaceae</taxon>
        <taxon>Candidatus Phosphoribacter</taxon>
    </lineage>
</organism>
<gene>
    <name evidence="2" type="ORF">IPI13_06390</name>
    <name evidence="3" type="ORF">IPP00_12885</name>
</gene>
<reference evidence="2 4" key="1">
    <citation type="submission" date="2020-10" db="EMBL/GenBank/DDBJ databases">
        <title>Connecting structure to function with the recovery of over 1000 high-quality activated sludge metagenome-assembled genomes encoding full-length rRNA genes using long-read sequencing.</title>
        <authorList>
            <person name="Singleton C.M."/>
            <person name="Petriglieri F."/>
            <person name="Kristensen J.M."/>
            <person name="Kirkegaard R.H."/>
            <person name="Michaelsen T.Y."/>
            <person name="Andersen M.H."/>
            <person name="Karst S.M."/>
            <person name="Dueholm M.S."/>
            <person name="Nielsen P.H."/>
            <person name="Albertsen M."/>
        </authorList>
    </citation>
    <scope>NUCLEOTIDE SEQUENCE [LARGE SCALE GENOMIC DNA]</scope>
    <source>
        <strain evidence="2">Ega_18-Q3-R5-49_MAXAC.001</strain>
        <strain evidence="3">Ribe_18-Q3-R11-54_MAXAC.001</strain>
    </source>
</reference>
<feature type="transmembrane region" description="Helical" evidence="1">
    <location>
        <begin position="60"/>
        <end position="79"/>
    </location>
</feature>
<dbReference type="EMBL" id="JADJIB010000002">
    <property type="protein sequence ID" value="MBK7272803.1"/>
    <property type="molecule type" value="Genomic_DNA"/>
</dbReference>
<feature type="transmembrane region" description="Helical" evidence="1">
    <location>
        <begin position="34"/>
        <end position="54"/>
    </location>
</feature>
<evidence type="ECO:0000256" key="1">
    <source>
        <dbReference type="SAM" id="Phobius"/>
    </source>
</evidence>
<evidence type="ECO:0000313" key="2">
    <source>
        <dbReference type="EMBL" id="MBK7272803.1"/>
    </source>
</evidence>
<comment type="caution">
    <text evidence="2">The sequence shown here is derived from an EMBL/GenBank/DDBJ whole genome shotgun (WGS) entry which is preliminary data.</text>
</comment>
<proteinExistence type="predicted"/>
<name>A0A935M9K5_9MICO</name>
<keyword evidence="1" id="KW-0812">Transmembrane</keyword>
<dbReference type="AlphaFoldDB" id="A0A935M9K5"/>
<dbReference type="Proteomes" id="UP000726105">
    <property type="component" value="Unassembled WGS sequence"/>
</dbReference>
<accession>A0A935M9K5</accession>
<dbReference type="Proteomes" id="UP000886632">
    <property type="component" value="Unassembled WGS sequence"/>
</dbReference>
<evidence type="ECO:0000313" key="3">
    <source>
        <dbReference type="EMBL" id="MBL0004831.1"/>
    </source>
</evidence>
<dbReference type="Pfam" id="PF13829">
    <property type="entry name" value="DUF4191"/>
    <property type="match status" value="1"/>
</dbReference>
<dbReference type="InterPro" id="IPR025445">
    <property type="entry name" value="DUF4191"/>
</dbReference>
<protein>
    <submittedName>
        <fullName evidence="2">DUF4191 domain-containing protein</fullName>
    </submittedName>
</protein>